<organism evidence="3 4">
    <name type="scientific">Vallitalea pronyensis</name>
    <dbReference type="NCBI Taxonomy" id="1348613"/>
    <lineage>
        <taxon>Bacteria</taxon>
        <taxon>Bacillati</taxon>
        <taxon>Bacillota</taxon>
        <taxon>Clostridia</taxon>
        <taxon>Lachnospirales</taxon>
        <taxon>Vallitaleaceae</taxon>
        <taxon>Vallitalea</taxon>
    </lineage>
</organism>
<dbReference type="EMBL" id="CP058649">
    <property type="protein sequence ID" value="QUI21124.1"/>
    <property type="molecule type" value="Genomic_DNA"/>
</dbReference>
<evidence type="ECO:0000313" key="3">
    <source>
        <dbReference type="EMBL" id="QUI21124.1"/>
    </source>
</evidence>
<dbReference type="AlphaFoldDB" id="A0A8J8MGF8"/>
<sequence>MKNKSFKAILAVFGLCLLLMVGCQGDEPNPENPTTPSQTGGGTSEMVPEDTDNVDDVDNADGSVDNAEGNVE</sequence>
<dbReference type="KEGG" id="vpy:HZI73_01955"/>
<proteinExistence type="predicted"/>
<evidence type="ECO:0000313" key="4">
    <source>
        <dbReference type="Proteomes" id="UP000683246"/>
    </source>
</evidence>
<feature type="region of interest" description="Disordered" evidence="1">
    <location>
        <begin position="23"/>
        <end position="72"/>
    </location>
</feature>
<keyword evidence="4" id="KW-1185">Reference proteome</keyword>
<protein>
    <submittedName>
        <fullName evidence="3">Uncharacterized protein</fullName>
    </submittedName>
</protein>
<keyword evidence="2" id="KW-0732">Signal</keyword>
<reference evidence="3" key="1">
    <citation type="submission" date="2020-07" db="EMBL/GenBank/DDBJ databases">
        <title>Vallitalea pronyensis genome.</title>
        <authorList>
            <person name="Postec A."/>
        </authorList>
    </citation>
    <scope>NUCLEOTIDE SEQUENCE</scope>
    <source>
        <strain evidence="3">FatNI3</strain>
    </source>
</reference>
<feature type="compositionally biased region" description="Acidic residues" evidence="1">
    <location>
        <begin position="47"/>
        <end position="59"/>
    </location>
</feature>
<dbReference type="Proteomes" id="UP000683246">
    <property type="component" value="Chromosome"/>
</dbReference>
<evidence type="ECO:0000256" key="1">
    <source>
        <dbReference type="SAM" id="MobiDB-lite"/>
    </source>
</evidence>
<feature type="chain" id="PRO_5035323910" evidence="2">
    <location>
        <begin position="26"/>
        <end position="72"/>
    </location>
</feature>
<dbReference type="RefSeq" id="WP_212696586.1">
    <property type="nucleotide sequence ID" value="NZ_CP058649.1"/>
</dbReference>
<dbReference type="PROSITE" id="PS51257">
    <property type="entry name" value="PROKAR_LIPOPROTEIN"/>
    <property type="match status" value="1"/>
</dbReference>
<feature type="signal peptide" evidence="2">
    <location>
        <begin position="1"/>
        <end position="25"/>
    </location>
</feature>
<evidence type="ECO:0000256" key="2">
    <source>
        <dbReference type="SAM" id="SignalP"/>
    </source>
</evidence>
<name>A0A8J8MGF8_9FIRM</name>
<accession>A0A8J8MGF8</accession>
<gene>
    <name evidence="3" type="ORF">HZI73_01955</name>
</gene>